<keyword evidence="3" id="KW-1185">Reference proteome</keyword>
<feature type="compositionally biased region" description="Acidic residues" evidence="1">
    <location>
        <begin position="72"/>
        <end position="82"/>
    </location>
</feature>
<gene>
    <name evidence="2" type="ORF">QBC46DRAFT_412124</name>
</gene>
<sequence length="156" mass="17663">MTRFFASRKTLAQTPRSTQRCSQSYMYYLITRLDHPSGPSLSEPVSQRPPAISCKKSDTMMASLLFIPDVPSDNDSDSDSETEASTVQGGINIGLDHDKDAPSDAQFQKLMIKYELTDKLIKVDAEFYTAAMAEHQRWKEWNREQKYLLASESRGS</sequence>
<protein>
    <submittedName>
        <fullName evidence="2">Uncharacterized protein</fullName>
    </submittedName>
</protein>
<dbReference type="EMBL" id="MU853884">
    <property type="protein sequence ID" value="KAK3936434.1"/>
    <property type="molecule type" value="Genomic_DNA"/>
</dbReference>
<reference evidence="3" key="1">
    <citation type="journal article" date="2023" name="Mol. Phylogenet. Evol.">
        <title>Genome-scale phylogeny and comparative genomics of the fungal order Sordariales.</title>
        <authorList>
            <person name="Hensen N."/>
            <person name="Bonometti L."/>
            <person name="Westerberg I."/>
            <person name="Brannstrom I.O."/>
            <person name="Guillou S."/>
            <person name="Cros-Aarteil S."/>
            <person name="Calhoun S."/>
            <person name="Haridas S."/>
            <person name="Kuo A."/>
            <person name="Mondo S."/>
            <person name="Pangilinan J."/>
            <person name="Riley R."/>
            <person name="LaButti K."/>
            <person name="Andreopoulos B."/>
            <person name="Lipzen A."/>
            <person name="Chen C."/>
            <person name="Yan M."/>
            <person name="Daum C."/>
            <person name="Ng V."/>
            <person name="Clum A."/>
            <person name="Steindorff A."/>
            <person name="Ohm R.A."/>
            <person name="Martin F."/>
            <person name="Silar P."/>
            <person name="Natvig D.O."/>
            <person name="Lalanne C."/>
            <person name="Gautier V."/>
            <person name="Ament-Velasquez S.L."/>
            <person name="Kruys A."/>
            <person name="Hutchinson M.I."/>
            <person name="Powell A.J."/>
            <person name="Barry K."/>
            <person name="Miller A.N."/>
            <person name="Grigoriev I.V."/>
            <person name="Debuchy R."/>
            <person name="Gladieux P."/>
            <person name="Hiltunen Thoren M."/>
            <person name="Johannesson H."/>
        </authorList>
    </citation>
    <scope>NUCLEOTIDE SEQUENCE [LARGE SCALE GENOMIC DNA]</scope>
    <source>
        <strain evidence="3">CBS 340.73</strain>
    </source>
</reference>
<dbReference type="Proteomes" id="UP001303473">
    <property type="component" value="Unassembled WGS sequence"/>
</dbReference>
<name>A0AAN6N152_9PEZI</name>
<proteinExistence type="predicted"/>
<evidence type="ECO:0000313" key="2">
    <source>
        <dbReference type="EMBL" id="KAK3936434.1"/>
    </source>
</evidence>
<evidence type="ECO:0000256" key="1">
    <source>
        <dbReference type="SAM" id="MobiDB-lite"/>
    </source>
</evidence>
<organism evidence="2 3">
    <name type="scientific">Diplogelasinospora grovesii</name>
    <dbReference type="NCBI Taxonomy" id="303347"/>
    <lineage>
        <taxon>Eukaryota</taxon>
        <taxon>Fungi</taxon>
        <taxon>Dikarya</taxon>
        <taxon>Ascomycota</taxon>
        <taxon>Pezizomycotina</taxon>
        <taxon>Sordariomycetes</taxon>
        <taxon>Sordariomycetidae</taxon>
        <taxon>Sordariales</taxon>
        <taxon>Diplogelasinosporaceae</taxon>
        <taxon>Diplogelasinospora</taxon>
    </lineage>
</organism>
<accession>A0AAN6N152</accession>
<comment type="caution">
    <text evidence="2">The sequence shown here is derived from an EMBL/GenBank/DDBJ whole genome shotgun (WGS) entry which is preliminary data.</text>
</comment>
<feature type="region of interest" description="Disordered" evidence="1">
    <location>
        <begin position="68"/>
        <end position="101"/>
    </location>
</feature>
<evidence type="ECO:0000313" key="3">
    <source>
        <dbReference type="Proteomes" id="UP001303473"/>
    </source>
</evidence>
<dbReference type="AlphaFoldDB" id="A0AAN6N152"/>